<dbReference type="SUPFAM" id="SSF50249">
    <property type="entry name" value="Nucleic acid-binding proteins"/>
    <property type="match status" value="3"/>
</dbReference>
<evidence type="ECO:0000256" key="1">
    <source>
        <dbReference type="ARBA" id="ARBA00001849"/>
    </source>
</evidence>
<evidence type="ECO:0000259" key="9">
    <source>
        <dbReference type="PROSITE" id="PS50126"/>
    </source>
</evidence>
<dbReference type="InterPro" id="IPR013223">
    <property type="entry name" value="RNase_B_OB_dom"/>
</dbReference>
<accession>A0A1I7NHI7</accession>
<evidence type="ECO:0000256" key="6">
    <source>
        <dbReference type="ARBA" id="ARBA00022839"/>
    </source>
</evidence>
<evidence type="ECO:0000313" key="10">
    <source>
        <dbReference type="EMBL" id="SFV34118.1"/>
    </source>
</evidence>
<dbReference type="RefSeq" id="WP_092460099.1">
    <property type="nucleotide sequence ID" value="NZ_FPCJ01000001.1"/>
</dbReference>
<evidence type="ECO:0000256" key="8">
    <source>
        <dbReference type="HAMAP-Rule" id="MF_01895"/>
    </source>
</evidence>
<comment type="function">
    <text evidence="8">3'-5' exoribonuclease that releases 5'-nucleoside monophosphates and is involved in maturation of structured RNAs.</text>
</comment>
<dbReference type="SMART" id="SM00316">
    <property type="entry name" value="S1"/>
    <property type="match status" value="1"/>
</dbReference>
<dbReference type="GO" id="GO:0006402">
    <property type="term" value="P:mRNA catabolic process"/>
    <property type="evidence" value="ECO:0007669"/>
    <property type="project" value="TreeGrafter"/>
</dbReference>
<dbReference type="STRING" id="1393122.SAMN05660895_1907"/>
<dbReference type="Pfam" id="PF00773">
    <property type="entry name" value="RNB"/>
    <property type="match status" value="1"/>
</dbReference>
<evidence type="ECO:0000256" key="5">
    <source>
        <dbReference type="ARBA" id="ARBA00022801"/>
    </source>
</evidence>
<dbReference type="EMBL" id="FPCJ01000001">
    <property type="protein sequence ID" value="SFV34118.1"/>
    <property type="molecule type" value="Genomic_DNA"/>
</dbReference>
<dbReference type="InterPro" id="IPR003029">
    <property type="entry name" value="S1_domain"/>
</dbReference>
<dbReference type="NCBIfam" id="TIGR00358">
    <property type="entry name" value="3_prime_RNase"/>
    <property type="match status" value="1"/>
</dbReference>
<gene>
    <name evidence="8" type="primary">rnr</name>
    <name evidence="10" type="ORF">SAMN05660895_1907</name>
</gene>
<evidence type="ECO:0000313" key="11">
    <source>
        <dbReference type="Proteomes" id="UP000199537"/>
    </source>
</evidence>
<dbReference type="PANTHER" id="PTHR23355">
    <property type="entry name" value="RIBONUCLEASE"/>
    <property type="match status" value="1"/>
</dbReference>
<keyword evidence="3 8" id="KW-0963">Cytoplasm</keyword>
<dbReference type="CDD" id="cd04471">
    <property type="entry name" value="S1_RNase_R"/>
    <property type="match status" value="1"/>
</dbReference>
<dbReference type="InterPro" id="IPR012340">
    <property type="entry name" value="NA-bd_OB-fold"/>
</dbReference>
<dbReference type="Pfam" id="PF17876">
    <property type="entry name" value="CSD2"/>
    <property type="match status" value="1"/>
</dbReference>
<dbReference type="NCBIfam" id="TIGR02063">
    <property type="entry name" value="RNase_R"/>
    <property type="match status" value="1"/>
</dbReference>
<evidence type="ECO:0000256" key="4">
    <source>
        <dbReference type="ARBA" id="ARBA00022722"/>
    </source>
</evidence>
<dbReference type="GO" id="GO:0005829">
    <property type="term" value="C:cytosol"/>
    <property type="evidence" value="ECO:0007669"/>
    <property type="project" value="TreeGrafter"/>
</dbReference>
<comment type="catalytic activity">
    <reaction evidence="1 8">
        <text>Exonucleolytic cleavage in the 3'- to 5'-direction to yield nucleoside 5'-phosphates.</text>
        <dbReference type="EC" id="3.1.13.1"/>
    </reaction>
</comment>
<evidence type="ECO:0000256" key="7">
    <source>
        <dbReference type="ARBA" id="ARBA00022884"/>
    </source>
</evidence>
<dbReference type="PANTHER" id="PTHR23355:SF9">
    <property type="entry name" value="DIS3-LIKE EXONUCLEASE 2"/>
    <property type="match status" value="1"/>
</dbReference>
<evidence type="ECO:0000256" key="2">
    <source>
        <dbReference type="ARBA" id="ARBA00004496"/>
    </source>
</evidence>
<dbReference type="InterPro" id="IPR040476">
    <property type="entry name" value="CSD2"/>
</dbReference>
<proteinExistence type="inferred from homology"/>
<dbReference type="InterPro" id="IPR001900">
    <property type="entry name" value="RNase_II/R"/>
</dbReference>
<sequence length="680" mass="77958">MNRRKSVKKKKSATATGKKYQGIVDMTRSGVAYIMVEGLEKDIRVRQKNLNTAMHGDEVLVKIIPQRNKGGRMEGEVLQVINRKRNEFTGVLQIAGSRAFVVPDDEHLPHVLVDADYLHEAKAGDKVVVKILRWKGAHRLPEGEITQILDPGLTSANDVAMKEILVSHGFPLVFPNDVMQELLHLPDRIPDSEISKRKDVRDILTFTIDPIDARDFDDALSFRILKNGYYEVGVHIADVSHYVLPGTALDEEAYRRATSVYLPDRVLPMLPEKISNELCSLRPHEDKLCFSVIFQLSPQAEIKKFWIGKTVIRSDRRFTYEEVQEIIEAHREKEPESFLHASTDEPFVKELMLLHHLAQRLRKERIANGAINFSSAEVRFVLDERAFPIGIVIKESKEAHQLIEEMMLLANRTVAEFASKHRYKQQPIPFPYRVHDQPDEEKLKIFSAFALKFGHRFDLSTPQSIAASFNKMLALVQGRPEQQVLESLGIRTMAKAVYSTENIGHYGLGFNEYCHFTSPIRRYPDLMVHRILQQCLEGKIVPDRELEKKCRHCSEMERHAMEAEREAIKYKQVEYMMQHIGEVFDGVISGVAPFGFWVETIDTKCEGMISLQSLASIDEFRYSETEYALIGIHTGKRFRFGDTVTILVAAANLQKRQLDYELVEVLEQPAGPRKRKRKKS</sequence>
<dbReference type="EC" id="3.1.13.1" evidence="8"/>
<dbReference type="Gene3D" id="2.40.50.140">
    <property type="entry name" value="Nucleic acid-binding proteins"/>
    <property type="match status" value="2"/>
</dbReference>
<dbReference type="InterPro" id="IPR011805">
    <property type="entry name" value="RNase_R"/>
</dbReference>
<keyword evidence="5 8" id="KW-0378">Hydrolase</keyword>
<dbReference type="AlphaFoldDB" id="A0A1I7NHI7"/>
<dbReference type="GO" id="GO:0008859">
    <property type="term" value="F:exoribonuclease II activity"/>
    <property type="evidence" value="ECO:0007669"/>
    <property type="project" value="UniProtKB-UniRule"/>
</dbReference>
<dbReference type="InterPro" id="IPR050180">
    <property type="entry name" value="RNR_Ribonuclease"/>
</dbReference>
<feature type="domain" description="S1 motif" evidence="9">
    <location>
        <begin position="581"/>
        <end position="663"/>
    </location>
</feature>
<dbReference type="GO" id="GO:0003723">
    <property type="term" value="F:RNA binding"/>
    <property type="evidence" value="ECO:0007669"/>
    <property type="project" value="UniProtKB-UniRule"/>
</dbReference>
<keyword evidence="7 8" id="KW-0694">RNA-binding</keyword>
<dbReference type="Proteomes" id="UP000199537">
    <property type="component" value="Unassembled WGS sequence"/>
</dbReference>
<dbReference type="SMART" id="SM00955">
    <property type="entry name" value="RNB"/>
    <property type="match status" value="1"/>
</dbReference>
<protein>
    <recommendedName>
        <fullName evidence="8">Ribonuclease R</fullName>
        <shortName evidence="8">RNase R</shortName>
        <ecNumber evidence="8">3.1.13.1</ecNumber>
    </recommendedName>
</protein>
<name>A0A1I7NHI7_9BACT</name>
<comment type="similarity">
    <text evidence="8">Belongs to the RNR ribonuclease family. RNase R subfamily.</text>
</comment>
<keyword evidence="6 8" id="KW-0269">Exonuclease</keyword>
<evidence type="ECO:0000256" key="3">
    <source>
        <dbReference type="ARBA" id="ARBA00022490"/>
    </source>
</evidence>
<dbReference type="OrthoDB" id="9764149at2"/>
<organism evidence="10 11">
    <name type="scientific">Thermoflavifilum thermophilum</name>
    <dbReference type="NCBI Taxonomy" id="1393122"/>
    <lineage>
        <taxon>Bacteria</taxon>
        <taxon>Pseudomonadati</taxon>
        <taxon>Bacteroidota</taxon>
        <taxon>Chitinophagia</taxon>
        <taxon>Chitinophagales</taxon>
        <taxon>Chitinophagaceae</taxon>
        <taxon>Thermoflavifilum</taxon>
    </lineage>
</organism>
<keyword evidence="4 8" id="KW-0540">Nuclease</keyword>
<dbReference type="Pfam" id="PF08206">
    <property type="entry name" value="OB_RNB"/>
    <property type="match status" value="1"/>
</dbReference>
<reference evidence="11" key="1">
    <citation type="submission" date="2016-10" db="EMBL/GenBank/DDBJ databases">
        <authorList>
            <person name="Varghese N."/>
            <person name="Submissions S."/>
        </authorList>
    </citation>
    <scope>NUCLEOTIDE SEQUENCE [LARGE SCALE GENOMIC DNA]</scope>
    <source>
        <strain evidence="11">DSM 14807</strain>
    </source>
</reference>
<dbReference type="PROSITE" id="PS50126">
    <property type="entry name" value="S1"/>
    <property type="match status" value="1"/>
</dbReference>
<comment type="subcellular location">
    <subcellularLocation>
        <location evidence="2 8">Cytoplasm</location>
    </subcellularLocation>
</comment>
<keyword evidence="11" id="KW-1185">Reference proteome</keyword>
<dbReference type="HAMAP" id="MF_01895">
    <property type="entry name" value="RNase_R"/>
    <property type="match status" value="1"/>
</dbReference>
<dbReference type="InterPro" id="IPR004476">
    <property type="entry name" value="RNase_II/RNase_R"/>
</dbReference>